<evidence type="ECO:0000256" key="6">
    <source>
        <dbReference type="ARBA" id="ARBA00022741"/>
    </source>
</evidence>
<sequence>MMVMDVQPMPFNSVPEISIEGGANRPLALNNGQGSYRLAQGFADVFILDDERDTRHHLFRLEAGAILFSTPTHGFGKLVAIGSLGSRFVQIPGEEALENARALVAWIHALHAAVSDHHQWPKHLLKTETLTLEADETCSSSAGEYHLVQAEAPGLSWNGISLEVGRPFPVSAPGVLTAAQTCRVDVMTTPNAIETAAALAHLAEMMVEWGGRRFEADHRERHRRQQIRENESHQQFSNALTALARVRNEQTIWDNPWIFAIEAALAAFGHKTDHLPDILRRKASDVKAFEPVLNDLLLDYRPVRLRSGWWKRDGLPLLGETVDGAPVALVPDGNGRFRVIGESGSKIVDDATAATVRQSALQLYPMLDDRKLGLRDMVRFCAQGLGRDVWRIVATSVLAAAAMALLPVATGILFDSVVPVNDRSGLWQVTLLLVSAALGQSIFELTRAMTILRMEAVLDAKLQAALVLRLFRLPVSFFQRFAVGDLGQRTLGLQEVRQTLTASTLGSFLGLIGGVAGIVTMAFISWRLTLFAMIPFAIILMVSGWISRQQLRYERDRFERRGGSFLLQVLVGLPKLRAAAAEMRAFSEWIWRTMHERKQLGQARRWQGWQMVAVAVLPALSLLFIFSCLLLVLKSETAQAALMALVDPTDASTQAAALSTGMFVAFVTAFSQASTALTTAITAVSEVLTINPLVERVLPLIEAEPEVKRTSEPPGRLRGEIAFNRVHFRYDKDSPLVLKDVSFTIKPGEYIGIVGESGSGKSTLMRLLLGFDVAHEGALFFDGKPADRLDAALLRKEIGVVLQNGRISPGSIYENIAGASGLGLEAAWAAARLVALAADIEAMPMGMHTVLNDGGSALSGGQRQRILLARALVHQPNILLLDEATSALDNRTQRVVTETLGRLSVTRIVIAHRLTTIQDVDRIFVMDKGRLVESGTYNQLMEERGVFYALARRQLLESFP</sequence>
<comment type="subcellular location">
    <subcellularLocation>
        <location evidence="1">Cell membrane</location>
        <topology evidence="1">Multi-pass membrane protein</topology>
    </subcellularLocation>
</comment>
<dbReference type="AlphaFoldDB" id="A0A4S3ZV58"/>
<proteinExistence type="inferred from homology"/>
<dbReference type="Pfam" id="PF00664">
    <property type="entry name" value="ABC_membrane"/>
    <property type="match status" value="1"/>
</dbReference>
<dbReference type="Proteomes" id="UP000310754">
    <property type="component" value="Unassembled WGS sequence"/>
</dbReference>
<dbReference type="FunFam" id="3.40.50.300:FF:000299">
    <property type="entry name" value="ABC transporter ATP-binding protein/permease"/>
    <property type="match status" value="1"/>
</dbReference>
<feature type="transmembrane region" description="Helical" evidence="10">
    <location>
        <begin position="499"/>
        <end position="524"/>
    </location>
</feature>
<dbReference type="InterPro" id="IPR003439">
    <property type="entry name" value="ABC_transporter-like_ATP-bd"/>
</dbReference>
<keyword evidence="6" id="KW-0547">Nucleotide-binding</keyword>
<dbReference type="NCBIfam" id="TIGR03797">
    <property type="entry name" value="NHLM_micro_ABC2"/>
    <property type="match status" value="1"/>
</dbReference>
<dbReference type="InterPro" id="IPR011527">
    <property type="entry name" value="ABC1_TM_dom"/>
</dbReference>
<dbReference type="Pfam" id="PF00005">
    <property type="entry name" value="ABC_tran"/>
    <property type="match status" value="1"/>
</dbReference>
<dbReference type="RefSeq" id="WP_190236137.1">
    <property type="nucleotide sequence ID" value="NZ_SSOA01000005.1"/>
</dbReference>
<gene>
    <name evidence="13" type="ORF">E6C51_12155</name>
</gene>
<organism evidence="13 14">
    <name type="scientific">Allorhizobium terrae</name>
    <dbReference type="NCBI Taxonomy" id="1848972"/>
    <lineage>
        <taxon>Bacteria</taxon>
        <taxon>Pseudomonadati</taxon>
        <taxon>Pseudomonadota</taxon>
        <taxon>Alphaproteobacteria</taxon>
        <taxon>Hyphomicrobiales</taxon>
        <taxon>Rhizobiaceae</taxon>
        <taxon>Rhizobium/Agrobacterium group</taxon>
        <taxon>Allorhizobium</taxon>
    </lineage>
</organism>
<reference evidence="13 14" key="1">
    <citation type="submission" date="2019-04" db="EMBL/GenBank/DDBJ databases">
        <title>Rhizobium terrae sp. nov., isolated from a paddy soil.</title>
        <authorList>
            <person name="Lin S.-Y."/>
            <person name="Hameed A."/>
            <person name="Huang H.-I."/>
            <person name="Young C.-C."/>
        </authorList>
    </citation>
    <scope>NUCLEOTIDE SEQUENCE [LARGE SCALE GENOMIC DNA]</scope>
    <source>
        <strain evidence="13 14">CC-HIH110</strain>
    </source>
</reference>
<evidence type="ECO:0000256" key="4">
    <source>
        <dbReference type="ARBA" id="ARBA00022475"/>
    </source>
</evidence>
<evidence type="ECO:0000256" key="1">
    <source>
        <dbReference type="ARBA" id="ARBA00004651"/>
    </source>
</evidence>
<dbReference type="GO" id="GO:0034040">
    <property type="term" value="F:ATPase-coupled lipid transmembrane transporter activity"/>
    <property type="evidence" value="ECO:0007669"/>
    <property type="project" value="TreeGrafter"/>
</dbReference>
<dbReference type="PROSITE" id="PS50893">
    <property type="entry name" value="ABC_TRANSPORTER_2"/>
    <property type="match status" value="1"/>
</dbReference>
<dbReference type="PROSITE" id="PS00211">
    <property type="entry name" value="ABC_TRANSPORTER_1"/>
    <property type="match status" value="1"/>
</dbReference>
<evidence type="ECO:0000259" key="12">
    <source>
        <dbReference type="PROSITE" id="PS50929"/>
    </source>
</evidence>
<dbReference type="GO" id="GO:0005524">
    <property type="term" value="F:ATP binding"/>
    <property type="evidence" value="ECO:0007669"/>
    <property type="project" value="UniProtKB-KW"/>
</dbReference>
<dbReference type="InterPro" id="IPR039421">
    <property type="entry name" value="Type_1_exporter"/>
</dbReference>
<evidence type="ECO:0000256" key="7">
    <source>
        <dbReference type="ARBA" id="ARBA00022840"/>
    </source>
</evidence>
<evidence type="ECO:0000256" key="10">
    <source>
        <dbReference type="SAM" id="Phobius"/>
    </source>
</evidence>
<comment type="similarity">
    <text evidence="2">Belongs to the ABC transporter superfamily.</text>
</comment>
<evidence type="ECO:0000256" key="3">
    <source>
        <dbReference type="ARBA" id="ARBA00022448"/>
    </source>
</evidence>
<feature type="transmembrane region" description="Helical" evidence="10">
    <location>
        <begin position="612"/>
        <end position="633"/>
    </location>
</feature>
<dbReference type="GO" id="GO:0005886">
    <property type="term" value="C:plasma membrane"/>
    <property type="evidence" value="ECO:0007669"/>
    <property type="project" value="UniProtKB-SubCell"/>
</dbReference>
<dbReference type="InterPro" id="IPR027417">
    <property type="entry name" value="P-loop_NTPase"/>
</dbReference>
<dbReference type="InterPro" id="IPR003593">
    <property type="entry name" value="AAA+_ATPase"/>
</dbReference>
<evidence type="ECO:0000313" key="13">
    <source>
        <dbReference type="EMBL" id="THF49688.1"/>
    </source>
</evidence>
<feature type="domain" description="ABC transporter" evidence="11">
    <location>
        <begin position="721"/>
        <end position="953"/>
    </location>
</feature>
<keyword evidence="5 10" id="KW-0812">Transmembrane</keyword>
<evidence type="ECO:0000256" key="8">
    <source>
        <dbReference type="ARBA" id="ARBA00022989"/>
    </source>
</evidence>
<comment type="caution">
    <text evidence="13">The sequence shown here is derived from an EMBL/GenBank/DDBJ whole genome shotgun (WGS) entry which is preliminary data.</text>
</comment>
<name>A0A4S3ZV58_9HYPH</name>
<protein>
    <submittedName>
        <fullName evidence="13">NHLP bacteriocin export ABC transporter permease/ATPase subunit</fullName>
    </submittedName>
</protein>
<dbReference type="EMBL" id="SSOA01000005">
    <property type="protein sequence ID" value="THF49688.1"/>
    <property type="molecule type" value="Genomic_DNA"/>
</dbReference>
<keyword evidence="7" id="KW-0067">ATP-binding</keyword>
<dbReference type="PROSITE" id="PS50929">
    <property type="entry name" value="ABC_TM1F"/>
    <property type="match status" value="1"/>
</dbReference>
<dbReference type="SUPFAM" id="SSF90123">
    <property type="entry name" value="ABC transporter transmembrane region"/>
    <property type="match status" value="1"/>
</dbReference>
<dbReference type="InterPro" id="IPR017871">
    <property type="entry name" value="ABC_transporter-like_CS"/>
</dbReference>
<feature type="domain" description="ABC transmembrane type-1" evidence="12">
    <location>
        <begin position="392"/>
        <end position="689"/>
    </location>
</feature>
<feature type="transmembrane region" description="Helical" evidence="10">
    <location>
        <begin position="530"/>
        <end position="547"/>
    </location>
</feature>
<keyword evidence="4" id="KW-1003">Cell membrane</keyword>
<dbReference type="Gene3D" id="1.20.1560.10">
    <property type="entry name" value="ABC transporter type 1, transmembrane domain"/>
    <property type="match status" value="1"/>
</dbReference>
<dbReference type="SMART" id="SM00382">
    <property type="entry name" value="AAA"/>
    <property type="match status" value="1"/>
</dbReference>
<dbReference type="PANTHER" id="PTHR24221">
    <property type="entry name" value="ATP-BINDING CASSETTE SUB-FAMILY B"/>
    <property type="match status" value="1"/>
</dbReference>
<keyword evidence="3" id="KW-0813">Transport</keyword>
<evidence type="ECO:0000256" key="9">
    <source>
        <dbReference type="ARBA" id="ARBA00023136"/>
    </source>
</evidence>
<evidence type="ECO:0000256" key="2">
    <source>
        <dbReference type="ARBA" id="ARBA00005417"/>
    </source>
</evidence>
<keyword evidence="9 10" id="KW-0472">Membrane</keyword>
<dbReference type="GO" id="GO:0140359">
    <property type="term" value="F:ABC-type transporter activity"/>
    <property type="evidence" value="ECO:0007669"/>
    <property type="project" value="InterPro"/>
</dbReference>
<dbReference type="InterPro" id="IPR036640">
    <property type="entry name" value="ABC1_TM_sf"/>
</dbReference>
<evidence type="ECO:0000259" key="11">
    <source>
        <dbReference type="PROSITE" id="PS50893"/>
    </source>
</evidence>
<evidence type="ECO:0000313" key="14">
    <source>
        <dbReference type="Proteomes" id="UP000310754"/>
    </source>
</evidence>
<feature type="transmembrane region" description="Helical" evidence="10">
    <location>
        <begin position="426"/>
        <end position="445"/>
    </location>
</feature>
<dbReference type="InterPro" id="IPR022515">
    <property type="entry name" value="NHPM_micro_ABC2"/>
</dbReference>
<dbReference type="GO" id="GO:0016887">
    <property type="term" value="F:ATP hydrolysis activity"/>
    <property type="evidence" value="ECO:0007669"/>
    <property type="project" value="InterPro"/>
</dbReference>
<keyword evidence="14" id="KW-1185">Reference proteome</keyword>
<dbReference type="Gene3D" id="3.40.50.300">
    <property type="entry name" value="P-loop containing nucleotide triphosphate hydrolases"/>
    <property type="match status" value="1"/>
</dbReference>
<accession>A0A4S3ZV58</accession>
<dbReference type="SUPFAM" id="SSF52540">
    <property type="entry name" value="P-loop containing nucleoside triphosphate hydrolases"/>
    <property type="match status" value="1"/>
</dbReference>
<feature type="transmembrane region" description="Helical" evidence="10">
    <location>
        <begin position="389"/>
        <end position="414"/>
    </location>
</feature>
<keyword evidence="8 10" id="KW-1133">Transmembrane helix</keyword>
<evidence type="ECO:0000256" key="5">
    <source>
        <dbReference type="ARBA" id="ARBA00022692"/>
    </source>
</evidence>
<dbReference type="PANTHER" id="PTHR24221:SF654">
    <property type="entry name" value="ATP-BINDING CASSETTE SUB-FAMILY B MEMBER 6"/>
    <property type="match status" value="1"/>
</dbReference>